<dbReference type="AlphaFoldDB" id="A0A2A6B996"/>
<name>A0A2A6B996_PRIPA</name>
<dbReference type="SUPFAM" id="SSF50998">
    <property type="entry name" value="Quinoprotein alcohol dehydrogenase-like"/>
    <property type="match status" value="1"/>
</dbReference>
<gene>
    <name evidence="2" type="primary">WBGene00203422</name>
</gene>
<keyword evidence="3" id="KW-1185">Reference proteome</keyword>
<feature type="region of interest" description="Disordered" evidence="1">
    <location>
        <begin position="67"/>
        <end position="94"/>
    </location>
</feature>
<dbReference type="Proteomes" id="UP000005239">
    <property type="component" value="Unassembled WGS sequence"/>
</dbReference>
<proteinExistence type="predicted"/>
<evidence type="ECO:0000313" key="3">
    <source>
        <dbReference type="Proteomes" id="UP000005239"/>
    </source>
</evidence>
<sequence>MAVISKEDSASLESLSSISVSSDDCFAVQYTTKRIITIWIQPPTVLLAMKPAVEAAEIVHEGVTRLEERSVQTDDDGREWRDEESQTGGGHRKTSGIQADLWLIGRVAEYEESACERMLKHISADAHKEQSLIPFDSHARIVSFQLTEWVGESPSKEVSFFIRPLAQEAMTTLKLTEYNEKHRTFVILVQVKDEIMIELRSLTNLLRSTSCSLPELSIESRLHLATMSSCVATACDSTLIVKDINDFQKSILIKLKDQIKSIFFSQSGKLLVLIASGCILQYDGESQKLLPAINISMFSLPAYHASYLLSRIYVLTKSALFSIPEQFPLDYESYNRISTLETDVVRELSLDYFMVFSKQRQSLWICREDDPRDVSWSFNFPEDEFTVDCTSSEGVLFTLTVDGIVTKWELRSNGRKRRSAVFRTGLEKSVKLLQIFDKKFAIASKKQLGFFVFTE</sequence>
<accession>A0A8R1UKH1</accession>
<dbReference type="EnsemblMetazoa" id="PPA30555.1">
    <property type="protein sequence ID" value="PPA30555.1"/>
    <property type="gene ID" value="WBGene00203422"/>
</dbReference>
<dbReference type="InterPro" id="IPR011047">
    <property type="entry name" value="Quinoprotein_ADH-like_sf"/>
</dbReference>
<evidence type="ECO:0000313" key="2">
    <source>
        <dbReference type="EnsemblMetazoa" id="PPA30555.1"/>
    </source>
</evidence>
<accession>A0A2A6B996</accession>
<protein>
    <submittedName>
        <fullName evidence="2">Uncharacterized protein</fullName>
    </submittedName>
</protein>
<organism evidence="2 3">
    <name type="scientific">Pristionchus pacificus</name>
    <name type="common">Parasitic nematode worm</name>
    <dbReference type="NCBI Taxonomy" id="54126"/>
    <lineage>
        <taxon>Eukaryota</taxon>
        <taxon>Metazoa</taxon>
        <taxon>Ecdysozoa</taxon>
        <taxon>Nematoda</taxon>
        <taxon>Chromadorea</taxon>
        <taxon>Rhabditida</taxon>
        <taxon>Rhabditina</taxon>
        <taxon>Diplogasteromorpha</taxon>
        <taxon>Diplogasteroidea</taxon>
        <taxon>Neodiplogasteridae</taxon>
        <taxon>Pristionchus</taxon>
    </lineage>
</organism>
<reference evidence="2" key="2">
    <citation type="submission" date="2022-06" db="UniProtKB">
        <authorList>
            <consortium name="EnsemblMetazoa"/>
        </authorList>
    </citation>
    <scope>IDENTIFICATION</scope>
    <source>
        <strain evidence="2">PS312</strain>
    </source>
</reference>
<reference evidence="3" key="1">
    <citation type="journal article" date="2008" name="Nat. Genet.">
        <title>The Pristionchus pacificus genome provides a unique perspective on nematode lifestyle and parasitism.</title>
        <authorList>
            <person name="Dieterich C."/>
            <person name="Clifton S.W."/>
            <person name="Schuster L.N."/>
            <person name="Chinwalla A."/>
            <person name="Delehaunty K."/>
            <person name="Dinkelacker I."/>
            <person name="Fulton L."/>
            <person name="Fulton R."/>
            <person name="Godfrey J."/>
            <person name="Minx P."/>
            <person name="Mitreva M."/>
            <person name="Roeseler W."/>
            <person name="Tian H."/>
            <person name="Witte H."/>
            <person name="Yang S.P."/>
            <person name="Wilson R.K."/>
            <person name="Sommer R.J."/>
        </authorList>
    </citation>
    <scope>NUCLEOTIDE SEQUENCE [LARGE SCALE GENOMIC DNA]</scope>
    <source>
        <strain evidence="3">PS312</strain>
    </source>
</reference>
<evidence type="ECO:0000256" key="1">
    <source>
        <dbReference type="SAM" id="MobiDB-lite"/>
    </source>
</evidence>